<dbReference type="GeneID" id="70185591"/>
<organism evidence="2 3">
    <name type="scientific">Microdochium trichocladiopsis</name>
    <dbReference type="NCBI Taxonomy" id="1682393"/>
    <lineage>
        <taxon>Eukaryota</taxon>
        <taxon>Fungi</taxon>
        <taxon>Dikarya</taxon>
        <taxon>Ascomycota</taxon>
        <taxon>Pezizomycotina</taxon>
        <taxon>Sordariomycetes</taxon>
        <taxon>Xylariomycetidae</taxon>
        <taxon>Xylariales</taxon>
        <taxon>Microdochiaceae</taxon>
        <taxon>Microdochium</taxon>
    </lineage>
</organism>
<evidence type="ECO:0000313" key="2">
    <source>
        <dbReference type="EMBL" id="KAH7010662.1"/>
    </source>
</evidence>
<accession>A0A9P8XQ73</accession>
<gene>
    <name evidence="2" type="ORF">B0I36DRAFT_341917</name>
</gene>
<reference evidence="2" key="1">
    <citation type="journal article" date="2021" name="Nat. Commun.">
        <title>Genetic determinants of endophytism in the Arabidopsis root mycobiome.</title>
        <authorList>
            <person name="Mesny F."/>
            <person name="Miyauchi S."/>
            <person name="Thiergart T."/>
            <person name="Pickel B."/>
            <person name="Atanasova L."/>
            <person name="Karlsson M."/>
            <person name="Huettel B."/>
            <person name="Barry K.W."/>
            <person name="Haridas S."/>
            <person name="Chen C."/>
            <person name="Bauer D."/>
            <person name="Andreopoulos W."/>
            <person name="Pangilinan J."/>
            <person name="LaButti K."/>
            <person name="Riley R."/>
            <person name="Lipzen A."/>
            <person name="Clum A."/>
            <person name="Drula E."/>
            <person name="Henrissat B."/>
            <person name="Kohler A."/>
            <person name="Grigoriev I.V."/>
            <person name="Martin F.M."/>
            <person name="Hacquard S."/>
        </authorList>
    </citation>
    <scope>NUCLEOTIDE SEQUENCE</scope>
    <source>
        <strain evidence="2">MPI-CAGE-CH-0230</strain>
    </source>
</reference>
<evidence type="ECO:0000313" key="3">
    <source>
        <dbReference type="Proteomes" id="UP000756346"/>
    </source>
</evidence>
<dbReference type="EMBL" id="JAGTJQ010000017">
    <property type="protein sequence ID" value="KAH7010662.1"/>
    <property type="molecule type" value="Genomic_DNA"/>
</dbReference>
<keyword evidence="3" id="KW-1185">Reference proteome</keyword>
<name>A0A9P8XQ73_9PEZI</name>
<sequence>MDLSIAQGHDQDRIRSRHQPAEPRWYTPPTGRSVDLSTKRMWGHRWAGSLSAQL</sequence>
<dbReference type="AlphaFoldDB" id="A0A9P8XQ73"/>
<evidence type="ECO:0000256" key="1">
    <source>
        <dbReference type="SAM" id="MobiDB-lite"/>
    </source>
</evidence>
<dbReference type="Proteomes" id="UP000756346">
    <property type="component" value="Unassembled WGS sequence"/>
</dbReference>
<dbReference type="RefSeq" id="XP_046004193.1">
    <property type="nucleotide sequence ID" value="XM_046156045.1"/>
</dbReference>
<protein>
    <submittedName>
        <fullName evidence="2">Uncharacterized protein</fullName>
    </submittedName>
</protein>
<comment type="caution">
    <text evidence="2">The sequence shown here is derived from an EMBL/GenBank/DDBJ whole genome shotgun (WGS) entry which is preliminary data.</text>
</comment>
<proteinExistence type="predicted"/>
<feature type="region of interest" description="Disordered" evidence="1">
    <location>
        <begin position="1"/>
        <end position="33"/>
    </location>
</feature>